<sequence length="166" mass="18612">MTEAAERTGEFINLGILCEDTVVTILNVNGERSALVSRLIPVCPLHCSSMGKIFLSSQTEEEIKEYFRKHFQKRTQYTIATYNEFIQEKDKIVSSGVSYDNEEYEYGLGCIAAPLYSCEDKIIGAISVSGPLSRMKIKGMDSIENCIREAANQINEKLKLAHISTM</sequence>
<dbReference type="AlphaFoldDB" id="A0A6P1MPK3"/>
<dbReference type="Proteomes" id="UP000463883">
    <property type="component" value="Chromosome"/>
</dbReference>
<dbReference type="RefSeq" id="WP_162362692.1">
    <property type="nucleotide sequence ID" value="NZ_CP047591.1"/>
</dbReference>
<protein>
    <recommendedName>
        <fullName evidence="1">IclR-ED domain-containing protein</fullName>
    </recommendedName>
</protein>
<dbReference type="Pfam" id="PF01614">
    <property type="entry name" value="IclR_C"/>
    <property type="match status" value="1"/>
</dbReference>
<dbReference type="GO" id="GO:0003677">
    <property type="term" value="F:DNA binding"/>
    <property type="evidence" value="ECO:0007669"/>
    <property type="project" value="TreeGrafter"/>
</dbReference>
<evidence type="ECO:0000259" key="1">
    <source>
        <dbReference type="PROSITE" id="PS51078"/>
    </source>
</evidence>
<name>A0A6P1MPK3_9FIRM</name>
<organism evidence="2 3">
    <name type="scientific">Aminipila terrae</name>
    <dbReference type="NCBI Taxonomy" id="2697030"/>
    <lineage>
        <taxon>Bacteria</taxon>
        <taxon>Bacillati</taxon>
        <taxon>Bacillota</taxon>
        <taxon>Clostridia</taxon>
        <taxon>Peptostreptococcales</taxon>
        <taxon>Anaerovoracaceae</taxon>
        <taxon>Aminipila</taxon>
    </lineage>
</organism>
<keyword evidence="3" id="KW-1185">Reference proteome</keyword>
<dbReference type="KEGG" id="amic:Ami3637_11370"/>
<dbReference type="SUPFAM" id="SSF55781">
    <property type="entry name" value="GAF domain-like"/>
    <property type="match status" value="1"/>
</dbReference>
<accession>A0A6P1MPK3</accession>
<dbReference type="PANTHER" id="PTHR30136:SF24">
    <property type="entry name" value="HTH-TYPE TRANSCRIPTIONAL REPRESSOR ALLR"/>
    <property type="match status" value="1"/>
</dbReference>
<dbReference type="PROSITE" id="PS51078">
    <property type="entry name" value="ICLR_ED"/>
    <property type="match status" value="1"/>
</dbReference>
<reference evidence="2 3" key="1">
    <citation type="submission" date="2020-01" db="EMBL/GenBank/DDBJ databases">
        <title>Genomic analysis of Aminipila sp. CBA3637.</title>
        <authorList>
            <person name="Kim Y.B."/>
            <person name="Roh S.W."/>
        </authorList>
    </citation>
    <scope>NUCLEOTIDE SEQUENCE [LARGE SCALE GENOMIC DNA]</scope>
    <source>
        <strain evidence="2 3">CBA3637</strain>
    </source>
</reference>
<gene>
    <name evidence="2" type="ORF">Ami3637_11370</name>
</gene>
<dbReference type="GO" id="GO:0003700">
    <property type="term" value="F:DNA-binding transcription factor activity"/>
    <property type="evidence" value="ECO:0007669"/>
    <property type="project" value="TreeGrafter"/>
</dbReference>
<dbReference type="InterPro" id="IPR029016">
    <property type="entry name" value="GAF-like_dom_sf"/>
</dbReference>
<dbReference type="EMBL" id="CP047591">
    <property type="protein sequence ID" value="QHI72925.1"/>
    <property type="molecule type" value="Genomic_DNA"/>
</dbReference>
<dbReference type="InterPro" id="IPR050707">
    <property type="entry name" value="HTH_MetabolicPath_Reg"/>
</dbReference>
<dbReference type="GO" id="GO:0045892">
    <property type="term" value="P:negative regulation of DNA-templated transcription"/>
    <property type="evidence" value="ECO:0007669"/>
    <property type="project" value="TreeGrafter"/>
</dbReference>
<feature type="domain" description="IclR-ED" evidence="1">
    <location>
        <begin position="1"/>
        <end position="160"/>
    </location>
</feature>
<dbReference type="PANTHER" id="PTHR30136">
    <property type="entry name" value="HELIX-TURN-HELIX TRANSCRIPTIONAL REGULATOR, ICLR FAMILY"/>
    <property type="match status" value="1"/>
</dbReference>
<evidence type="ECO:0000313" key="2">
    <source>
        <dbReference type="EMBL" id="QHI72925.1"/>
    </source>
</evidence>
<evidence type="ECO:0000313" key="3">
    <source>
        <dbReference type="Proteomes" id="UP000463883"/>
    </source>
</evidence>
<dbReference type="Gene3D" id="3.30.450.40">
    <property type="match status" value="1"/>
</dbReference>
<dbReference type="InterPro" id="IPR014757">
    <property type="entry name" value="Tscrpt_reg_IclR_C"/>
</dbReference>
<proteinExistence type="predicted"/>